<reference evidence="1" key="1">
    <citation type="submission" date="2020-05" db="EMBL/GenBank/DDBJ databases">
        <authorList>
            <person name="Chiriac C."/>
            <person name="Salcher M."/>
            <person name="Ghai R."/>
            <person name="Kavagutti S V."/>
        </authorList>
    </citation>
    <scope>NUCLEOTIDE SEQUENCE</scope>
</reference>
<evidence type="ECO:0000313" key="3">
    <source>
        <dbReference type="EMBL" id="CAB4192444.1"/>
    </source>
</evidence>
<sequence length="94" mass="10262">MSDGHIDPQSVEQGVKSASLIIGTMVEDALDLELREAMAPELWASIRDEMRNGEFAGTDPETWWLICEGATCAIEEWVKTGVTPALPTSEGQLE</sequence>
<gene>
    <name evidence="2" type="ORF">UFOVP1131_37</name>
    <name evidence="3" type="ORF">UFOVP1245_25</name>
    <name evidence="4" type="ORF">UFOVP1582_29</name>
    <name evidence="1" type="ORF">UFOVP966_51</name>
</gene>
<proteinExistence type="predicted"/>
<protein>
    <submittedName>
        <fullName evidence="1">Uncharacterized protein</fullName>
    </submittedName>
</protein>
<accession>A0A6J5PRK9</accession>
<name>A0A6J5PRK9_9CAUD</name>
<organism evidence="1">
    <name type="scientific">uncultured Caudovirales phage</name>
    <dbReference type="NCBI Taxonomy" id="2100421"/>
    <lineage>
        <taxon>Viruses</taxon>
        <taxon>Duplodnaviria</taxon>
        <taxon>Heunggongvirae</taxon>
        <taxon>Uroviricota</taxon>
        <taxon>Caudoviricetes</taxon>
        <taxon>Peduoviridae</taxon>
        <taxon>Maltschvirus</taxon>
        <taxon>Maltschvirus maltsch</taxon>
    </lineage>
</organism>
<dbReference type="EMBL" id="LR798428">
    <property type="protein sequence ID" value="CAB5231145.1"/>
    <property type="molecule type" value="Genomic_DNA"/>
</dbReference>
<dbReference type="EMBL" id="LR797071">
    <property type="protein sequence ID" value="CAB4184833.1"/>
    <property type="molecule type" value="Genomic_DNA"/>
</dbReference>
<evidence type="ECO:0000313" key="4">
    <source>
        <dbReference type="EMBL" id="CAB5231145.1"/>
    </source>
</evidence>
<evidence type="ECO:0000313" key="1">
    <source>
        <dbReference type="EMBL" id="CAB4174499.1"/>
    </source>
</evidence>
<dbReference type="EMBL" id="LR797185">
    <property type="protein sequence ID" value="CAB4192444.1"/>
    <property type="molecule type" value="Genomic_DNA"/>
</dbReference>
<dbReference type="EMBL" id="LR796919">
    <property type="protein sequence ID" value="CAB4174499.1"/>
    <property type="molecule type" value="Genomic_DNA"/>
</dbReference>
<evidence type="ECO:0000313" key="2">
    <source>
        <dbReference type="EMBL" id="CAB4184833.1"/>
    </source>
</evidence>